<evidence type="ECO:0000313" key="2">
    <source>
        <dbReference type="EMBL" id="RLN00908.1"/>
    </source>
</evidence>
<sequence>MHSRRLHLHPNPSGVAASRRRLRRSRLCPSRHPSRMHSRLCCRSHPHAGCNSASWTAASMGDDLLALGMEAWRVGSAGAGAWRRRIVPHSDRWMRHPPSTQARRRLLLYASLAAALPTLSDPVRAYPSDQEGEGCGGSVWTPLHAGSAVSRPAAGTLHQAAKVHTPVLLRGQPHRHWRGHPGCARLQEISFSVLCKLSTAAARLTQRPL</sequence>
<dbReference type="AlphaFoldDB" id="A0A3L6REW4"/>
<comment type="caution">
    <text evidence="2">The sequence shown here is derived from an EMBL/GenBank/DDBJ whole genome shotgun (WGS) entry which is preliminary data.</text>
</comment>
<proteinExistence type="predicted"/>
<dbReference type="Proteomes" id="UP000275267">
    <property type="component" value="Unassembled WGS sequence"/>
</dbReference>
<organism evidence="2 3">
    <name type="scientific">Panicum miliaceum</name>
    <name type="common">Proso millet</name>
    <name type="synonym">Broomcorn millet</name>
    <dbReference type="NCBI Taxonomy" id="4540"/>
    <lineage>
        <taxon>Eukaryota</taxon>
        <taxon>Viridiplantae</taxon>
        <taxon>Streptophyta</taxon>
        <taxon>Embryophyta</taxon>
        <taxon>Tracheophyta</taxon>
        <taxon>Spermatophyta</taxon>
        <taxon>Magnoliopsida</taxon>
        <taxon>Liliopsida</taxon>
        <taxon>Poales</taxon>
        <taxon>Poaceae</taxon>
        <taxon>PACMAD clade</taxon>
        <taxon>Panicoideae</taxon>
        <taxon>Panicodae</taxon>
        <taxon>Paniceae</taxon>
        <taxon>Panicinae</taxon>
        <taxon>Panicum</taxon>
        <taxon>Panicum sect. Panicum</taxon>
    </lineage>
</organism>
<evidence type="ECO:0000256" key="1">
    <source>
        <dbReference type="SAM" id="MobiDB-lite"/>
    </source>
</evidence>
<feature type="region of interest" description="Disordered" evidence="1">
    <location>
        <begin position="1"/>
        <end position="32"/>
    </location>
</feature>
<name>A0A3L6REW4_PANMI</name>
<accession>A0A3L6REW4</accession>
<dbReference type="EMBL" id="PQIB02000009">
    <property type="protein sequence ID" value="RLN00908.1"/>
    <property type="molecule type" value="Genomic_DNA"/>
</dbReference>
<protein>
    <submittedName>
        <fullName evidence="2">Uncharacterized protein</fullName>
    </submittedName>
</protein>
<gene>
    <name evidence="2" type="ORF">C2845_PM06G24170</name>
</gene>
<evidence type="ECO:0000313" key="3">
    <source>
        <dbReference type="Proteomes" id="UP000275267"/>
    </source>
</evidence>
<reference evidence="3" key="1">
    <citation type="journal article" date="2019" name="Nat. Commun.">
        <title>The genome of broomcorn millet.</title>
        <authorList>
            <person name="Zou C."/>
            <person name="Miki D."/>
            <person name="Li D."/>
            <person name="Tang Q."/>
            <person name="Xiao L."/>
            <person name="Rajput S."/>
            <person name="Deng P."/>
            <person name="Jia W."/>
            <person name="Huang R."/>
            <person name="Zhang M."/>
            <person name="Sun Y."/>
            <person name="Hu J."/>
            <person name="Fu X."/>
            <person name="Schnable P.S."/>
            <person name="Li F."/>
            <person name="Zhang H."/>
            <person name="Feng B."/>
            <person name="Zhu X."/>
            <person name="Liu R."/>
            <person name="Schnable J.C."/>
            <person name="Zhu J.-K."/>
            <person name="Zhang H."/>
        </authorList>
    </citation>
    <scope>NUCLEOTIDE SEQUENCE [LARGE SCALE GENOMIC DNA]</scope>
</reference>
<keyword evidence="3" id="KW-1185">Reference proteome</keyword>